<dbReference type="RefSeq" id="WP_024568074.1">
    <property type="nucleotide sequence ID" value="NZ_BQKS01000004.1"/>
</dbReference>
<accession>A0A1T3DP71</accession>
<evidence type="ECO:0000313" key="2">
    <source>
        <dbReference type="EMBL" id="AQX51777.1"/>
    </source>
</evidence>
<evidence type="ECO:0000313" key="3">
    <source>
        <dbReference type="EMBL" id="OPB52500.1"/>
    </source>
</evidence>
<evidence type="ECO:0008006" key="5">
    <source>
        <dbReference type="Google" id="ProtNLM"/>
    </source>
</evidence>
<dbReference type="EMBL" id="CP014339">
    <property type="protein sequence ID" value="AQX51777.1"/>
    <property type="molecule type" value="Genomic_DNA"/>
</dbReference>
<feature type="signal peptide" evidence="1">
    <location>
        <begin position="1"/>
        <end position="21"/>
    </location>
</feature>
<keyword evidence="1" id="KW-0732">Signal</keyword>
<dbReference type="EMBL" id="MAHS01000003">
    <property type="protein sequence ID" value="OPB52500.1"/>
    <property type="molecule type" value="Genomic_DNA"/>
</dbReference>
<dbReference type="AlphaFoldDB" id="A0A1T3DP71"/>
<evidence type="ECO:0000313" key="4">
    <source>
        <dbReference type="Proteomes" id="UP000189738"/>
    </source>
</evidence>
<gene>
    <name evidence="2" type="ORF">AYC66_14280</name>
    <name evidence="3" type="ORF">BAY09_15225</name>
</gene>
<feature type="chain" id="PRO_5043150728" description="GLPGLI family protein" evidence="1">
    <location>
        <begin position="22"/>
        <end position="228"/>
    </location>
</feature>
<name>A0A1T3DP71_9FLAO</name>
<dbReference type="Proteomes" id="UP000189738">
    <property type="component" value="Chromosome"/>
</dbReference>
<dbReference type="OrthoDB" id="978006at2"/>
<organism evidence="3">
    <name type="scientific">Elizabethkingia anophelis</name>
    <dbReference type="NCBI Taxonomy" id="1117645"/>
    <lineage>
        <taxon>Bacteria</taxon>
        <taxon>Pseudomonadati</taxon>
        <taxon>Bacteroidota</taxon>
        <taxon>Flavobacteriia</taxon>
        <taxon>Flavobacteriales</taxon>
        <taxon>Weeksellaceae</taxon>
        <taxon>Elizabethkingia</taxon>
    </lineage>
</organism>
<reference evidence="3" key="2">
    <citation type="submission" date="2016-06" db="EMBL/GenBank/DDBJ databases">
        <authorList>
            <person name="Nicholson A.C."/>
        </authorList>
    </citation>
    <scope>NUCLEOTIDE SEQUENCE [LARGE SCALE GENOMIC DNA]</scope>
    <source>
        <strain evidence="3">E6809</strain>
    </source>
</reference>
<sequence length="228" mass="26614">MKNFTKIILKFLCFSPLIVLAQAGNIGGNYSVQEKLFNINRPNLGDSEFIEAKGSPYLSKQFSTIIIDGLSNITEKIRYNIFKDEMEFMKDNQLYYMDKVLPLKIIFPELDITFELQNYNIDNKIQTGFLQPIGYSLNHKLTVYKKYNVGYTAAEPAPNSFYPDKSAEYFNKKPVYLLKYGDKFYNITKDQDILKVLPEQKTKISEIIKQNKLNFKTDQDYKKLIELL</sequence>
<evidence type="ECO:0000256" key="1">
    <source>
        <dbReference type="SAM" id="SignalP"/>
    </source>
</evidence>
<reference evidence="2 4" key="1">
    <citation type="submission" date="2016-02" db="EMBL/GenBank/DDBJ databases">
        <authorList>
            <person name="Nicholson A.C."/>
            <person name="Humrighouse B.W."/>
            <person name="Loparev V."/>
            <person name="Emery B."/>
            <person name="Graziano J."/>
            <person name="McQuiston J.R."/>
        </authorList>
    </citation>
    <scope>NUCLEOTIDE SEQUENCE [LARGE SCALE GENOMIC DNA]</scope>
    <source>
        <strain evidence="2 4">E6809</strain>
    </source>
</reference>
<protein>
    <recommendedName>
        <fullName evidence="5">GLPGLI family protein</fullName>
    </recommendedName>
</protein>
<proteinExistence type="predicted"/>